<gene>
    <name evidence="2" type="ORF">Esi_0278_0008</name>
</gene>
<feature type="compositionally biased region" description="Basic and acidic residues" evidence="1">
    <location>
        <begin position="218"/>
        <end position="231"/>
    </location>
</feature>
<feature type="compositionally biased region" description="Gly residues" evidence="1">
    <location>
        <begin position="39"/>
        <end position="49"/>
    </location>
</feature>
<dbReference type="Proteomes" id="UP000002630">
    <property type="component" value="Unassembled WGS sequence"/>
</dbReference>
<dbReference type="InParanoid" id="D7FUQ9"/>
<dbReference type="PANTHER" id="PTHR23146">
    <property type="entry name" value="LEO1 PROTEIN"/>
    <property type="match status" value="1"/>
</dbReference>
<evidence type="ECO:0000256" key="1">
    <source>
        <dbReference type="SAM" id="MobiDB-lite"/>
    </source>
</evidence>
<sequence length="329" mass="36005">MEDSPTSESRGRRKIMEEDDDSASSEKGVPAAGAASSATGGGVALGGTGLSSDSEDEEIPVLPRPPAEADVMISRLPNILGVKTEAFDPDTYEEEAEADEFKFTTNIIRWRHKRGNLGRPELGDDGRALRESNTRLVKQERARAEEAMHKQARRKNKDYSKYSNEDGSSGRRPAMNIEYLEQGAFDDSKPKDMRDDVRAGRYDDLGSSEMDDDESEDQERGLDAFRAEKAAKAAAKARANQVLGTDSEEEEEEEDEDEARGGSAGKGKAATSRGRGSGTRMYDDEEEEEEDSDDGRDVRKRPAASQGSTPGRGGKRLHRSITEDSSESE</sequence>
<dbReference type="InterPro" id="IPR007149">
    <property type="entry name" value="Leo1"/>
</dbReference>
<dbReference type="PANTHER" id="PTHR23146:SF0">
    <property type="entry name" value="RNA POLYMERASE-ASSOCIATED PROTEIN LEO1"/>
    <property type="match status" value="1"/>
</dbReference>
<feature type="compositionally biased region" description="Basic and acidic residues" evidence="1">
    <location>
        <begin position="186"/>
        <end position="204"/>
    </location>
</feature>
<feature type="compositionally biased region" description="Acidic residues" evidence="1">
    <location>
        <begin position="246"/>
        <end position="258"/>
    </location>
</feature>
<feature type="compositionally biased region" description="Low complexity" evidence="1">
    <location>
        <begin position="28"/>
        <end position="38"/>
    </location>
</feature>
<feature type="region of interest" description="Disordered" evidence="1">
    <location>
        <begin position="115"/>
        <end position="329"/>
    </location>
</feature>
<feature type="region of interest" description="Disordered" evidence="1">
    <location>
        <begin position="1"/>
        <end position="66"/>
    </location>
</feature>
<keyword evidence="3" id="KW-1185">Reference proteome</keyword>
<evidence type="ECO:0000313" key="3">
    <source>
        <dbReference type="Proteomes" id="UP000002630"/>
    </source>
</evidence>
<dbReference type="GO" id="GO:1990269">
    <property type="term" value="F:RNA polymerase II C-terminal domain phosphoserine binding"/>
    <property type="evidence" value="ECO:0007669"/>
    <property type="project" value="TreeGrafter"/>
</dbReference>
<organism evidence="2 3">
    <name type="scientific">Ectocarpus siliculosus</name>
    <name type="common">Brown alga</name>
    <name type="synonym">Conferva siliculosa</name>
    <dbReference type="NCBI Taxonomy" id="2880"/>
    <lineage>
        <taxon>Eukaryota</taxon>
        <taxon>Sar</taxon>
        <taxon>Stramenopiles</taxon>
        <taxon>Ochrophyta</taxon>
        <taxon>PX clade</taxon>
        <taxon>Phaeophyceae</taxon>
        <taxon>Ectocarpales</taxon>
        <taxon>Ectocarpaceae</taxon>
        <taxon>Ectocarpus</taxon>
    </lineage>
</organism>
<dbReference type="AlphaFoldDB" id="D7FUQ9"/>
<feature type="compositionally biased region" description="Acidic residues" evidence="1">
    <location>
        <begin position="283"/>
        <end position="294"/>
    </location>
</feature>
<name>D7FUQ9_ECTSI</name>
<dbReference type="Pfam" id="PF04004">
    <property type="entry name" value="Leo1"/>
    <property type="match status" value="1"/>
</dbReference>
<feature type="compositionally biased region" description="Basic and acidic residues" evidence="1">
    <location>
        <begin position="121"/>
        <end position="149"/>
    </location>
</feature>
<dbReference type="GO" id="GO:0016593">
    <property type="term" value="C:Cdc73/Paf1 complex"/>
    <property type="evidence" value="ECO:0007669"/>
    <property type="project" value="InterPro"/>
</dbReference>
<dbReference type="EMBL" id="FN649760">
    <property type="protein sequence ID" value="CBJ31715.1"/>
    <property type="molecule type" value="Genomic_DNA"/>
</dbReference>
<dbReference type="OrthoDB" id="20844at2759"/>
<protein>
    <submittedName>
        <fullName evidence="2">Uncharacterized protein</fullName>
    </submittedName>
</protein>
<accession>D7FUQ9</accession>
<evidence type="ECO:0000313" key="2">
    <source>
        <dbReference type="EMBL" id="CBJ31715.1"/>
    </source>
</evidence>
<dbReference type="GO" id="GO:0006368">
    <property type="term" value="P:transcription elongation by RNA polymerase II"/>
    <property type="evidence" value="ECO:0007669"/>
    <property type="project" value="InterPro"/>
</dbReference>
<reference evidence="2 3" key="1">
    <citation type="journal article" date="2010" name="Nature">
        <title>The Ectocarpus genome and the independent evolution of multicellularity in brown algae.</title>
        <authorList>
            <person name="Cock J.M."/>
            <person name="Sterck L."/>
            <person name="Rouze P."/>
            <person name="Scornet D."/>
            <person name="Allen A.E."/>
            <person name="Amoutzias G."/>
            <person name="Anthouard V."/>
            <person name="Artiguenave F."/>
            <person name="Aury J.M."/>
            <person name="Badger J.H."/>
            <person name="Beszteri B."/>
            <person name="Billiau K."/>
            <person name="Bonnet E."/>
            <person name="Bothwell J.H."/>
            <person name="Bowler C."/>
            <person name="Boyen C."/>
            <person name="Brownlee C."/>
            <person name="Carrano C.J."/>
            <person name="Charrier B."/>
            <person name="Cho G.Y."/>
            <person name="Coelho S.M."/>
            <person name="Collen J."/>
            <person name="Corre E."/>
            <person name="Da Silva C."/>
            <person name="Delage L."/>
            <person name="Delaroque N."/>
            <person name="Dittami S.M."/>
            <person name="Doulbeau S."/>
            <person name="Elias M."/>
            <person name="Farnham G."/>
            <person name="Gachon C.M."/>
            <person name="Gschloessl B."/>
            <person name="Heesch S."/>
            <person name="Jabbari K."/>
            <person name="Jubin C."/>
            <person name="Kawai H."/>
            <person name="Kimura K."/>
            <person name="Kloareg B."/>
            <person name="Kupper F.C."/>
            <person name="Lang D."/>
            <person name="Le Bail A."/>
            <person name="Leblanc C."/>
            <person name="Lerouge P."/>
            <person name="Lohr M."/>
            <person name="Lopez P.J."/>
            <person name="Martens C."/>
            <person name="Maumus F."/>
            <person name="Michel G."/>
            <person name="Miranda-Saavedra D."/>
            <person name="Morales J."/>
            <person name="Moreau H."/>
            <person name="Motomura T."/>
            <person name="Nagasato C."/>
            <person name="Napoli C.A."/>
            <person name="Nelson D.R."/>
            <person name="Nyvall-Collen P."/>
            <person name="Peters A.F."/>
            <person name="Pommier C."/>
            <person name="Potin P."/>
            <person name="Poulain J."/>
            <person name="Quesneville H."/>
            <person name="Read B."/>
            <person name="Rensing S.A."/>
            <person name="Ritter A."/>
            <person name="Rousvoal S."/>
            <person name="Samanta M."/>
            <person name="Samson G."/>
            <person name="Schroeder D.C."/>
            <person name="Segurens B."/>
            <person name="Strittmatter M."/>
            <person name="Tonon T."/>
            <person name="Tregear J.W."/>
            <person name="Valentin K."/>
            <person name="von Dassow P."/>
            <person name="Yamagishi T."/>
            <person name="Van de Peer Y."/>
            <person name="Wincker P."/>
        </authorList>
    </citation>
    <scope>NUCLEOTIDE SEQUENCE [LARGE SCALE GENOMIC DNA]</scope>
    <source>
        <strain evidence="3">Ec32 / CCAP1310/4</strain>
    </source>
</reference>
<proteinExistence type="predicted"/>
<dbReference type="GO" id="GO:0032968">
    <property type="term" value="P:positive regulation of transcription elongation by RNA polymerase II"/>
    <property type="evidence" value="ECO:0007669"/>
    <property type="project" value="TreeGrafter"/>
</dbReference>